<protein>
    <submittedName>
        <fullName evidence="2">Uncharacterized protein</fullName>
    </submittedName>
</protein>
<comment type="caution">
    <text evidence="2">The sequence shown here is derived from an EMBL/GenBank/DDBJ whole genome shotgun (WGS) entry which is preliminary data.</text>
</comment>
<name>A0A9N9VFS0_9HYPO</name>
<reference evidence="2" key="1">
    <citation type="submission" date="2021-10" db="EMBL/GenBank/DDBJ databases">
        <authorList>
            <person name="Piombo E."/>
        </authorList>
    </citation>
    <scope>NUCLEOTIDE SEQUENCE</scope>
</reference>
<keyword evidence="3" id="KW-1185">Reference proteome</keyword>
<dbReference type="OrthoDB" id="4851849at2759"/>
<feature type="region of interest" description="Disordered" evidence="1">
    <location>
        <begin position="1"/>
        <end position="29"/>
    </location>
</feature>
<sequence length="272" mass="30701">MDASMEFVKVSSRQKSRDCSPEPSKASTLDNDALASCKALDLDCQSDNKSNNGSMDVCEAEWSSDGSNGSDCSLDSRLVELDFDATRSKPLGSPYGQCEHCKNREASFLCFFCGTGEFCSPGCCELSMEKGKHKCVPTEITTAQNLVDAVNRDLLPNDRRTLDDYYLTPLVASDDHGDLKMLIEIYRDLVAKFYISSPQLHQWKEAGQVFNNIVRLHNRYPKRAPEIHGSWLKDHSHVFLEEDKSEVVDFDAYLEANDMTFDQFRATSMRRM</sequence>
<evidence type="ECO:0000313" key="3">
    <source>
        <dbReference type="Proteomes" id="UP000696573"/>
    </source>
</evidence>
<gene>
    <name evidence="2" type="ORF">CRHIZ90672A_00008203</name>
</gene>
<dbReference type="AlphaFoldDB" id="A0A9N9VFS0"/>
<organism evidence="2 3">
    <name type="scientific">Clonostachys rhizophaga</name>
    <dbReference type="NCBI Taxonomy" id="160324"/>
    <lineage>
        <taxon>Eukaryota</taxon>
        <taxon>Fungi</taxon>
        <taxon>Dikarya</taxon>
        <taxon>Ascomycota</taxon>
        <taxon>Pezizomycotina</taxon>
        <taxon>Sordariomycetes</taxon>
        <taxon>Hypocreomycetidae</taxon>
        <taxon>Hypocreales</taxon>
        <taxon>Bionectriaceae</taxon>
        <taxon>Clonostachys</taxon>
    </lineage>
</organism>
<proteinExistence type="predicted"/>
<dbReference type="Proteomes" id="UP000696573">
    <property type="component" value="Unassembled WGS sequence"/>
</dbReference>
<dbReference type="EMBL" id="CABFNQ020000710">
    <property type="protein sequence ID" value="CAH0025412.1"/>
    <property type="molecule type" value="Genomic_DNA"/>
</dbReference>
<accession>A0A9N9VFS0</accession>
<evidence type="ECO:0000256" key="1">
    <source>
        <dbReference type="SAM" id="MobiDB-lite"/>
    </source>
</evidence>
<evidence type="ECO:0000313" key="2">
    <source>
        <dbReference type="EMBL" id="CAH0025412.1"/>
    </source>
</evidence>